<protein>
    <recommendedName>
        <fullName evidence="2">Tubby C-terminal domain-containing protein</fullName>
    </recommendedName>
</protein>
<sequence length="239" mass="27765">MTKLISLFFVALTGIGLRWAILGEYDSSQLQLTFIFLGAAPLFLWISIRQKHKDADYSPLPSSRQWTTSLKDKWLTGEKKIFQGEELVATYNRVYNKSFHKIIADLMRTPGLWFLQLAFQFKDGRTFTVTSEENWKGNARYTIWEGNTEVATIRSDLKSEHVKKLLEHTVLEIGEHVYEFRARTVRSRIEVLKDGELIGEVERDLTGVRSLSLNSSEVNVEDEPFLLMGWIVFSYRYNK</sequence>
<gene>
    <name evidence="3" type="ORF">N7Z68_22800</name>
</gene>
<name>A0ABT5VL08_9BACI</name>
<evidence type="ECO:0000313" key="3">
    <source>
        <dbReference type="EMBL" id="MDE5416137.1"/>
    </source>
</evidence>
<dbReference type="InterPro" id="IPR056944">
    <property type="entry name" value="Tubby_C-like"/>
</dbReference>
<proteinExistence type="predicted"/>
<keyword evidence="1" id="KW-0812">Transmembrane</keyword>
<accession>A0ABT5VL08</accession>
<keyword evidence="4" id="KW-1185">Reference proteome</keyword>
<dbReference type="RefSeq" id="WP_275120725.1">
    <property type="nucleotide sequence ID" value="NZ_JAOTPO010000027.1"/>
</dbReference>
<dbReference type="Proteomes" id="UP001148125">
    <property type="component" value="Unassembled WGS sequence"/>
</dbReference>
<comment type="caution">
    <text evidence="3">The sequence shown here is derived from an EMBL/GenBank/DDBJ whole genome shotgun (WGS) entry which is preliminary data.</text>
</comment>
<evidence type="ECO:0000313" key="4">
    <source>
        <dbReference type="Proteomes" id="UP001148125"/>
    </source>
</evidence>
<feature type="transmembrane region" description="Helical" evidence="1">
    <location>
        <begin position="30"/>
        <end position="48"/>
    </location>
</feature>
<evidence type="ECO:0000256" key="1">
    <source>
        <dbReference type="SAM" id="Phobius"/>
    </source>
</evidence>
<reference evidence="3" key="1">
    <citation type="submission" date="2024-05" db="EMBL/GenBank/DDBJ databases">
        <title>Alkalihalobacillus sp. strain MEB203 novel alkaliphilic bacterium from Lonar Lake, India.</title>
        <authorList>
            <person name="Joshi A."/>
            <person name="Thite S."/>
            <person name="Mengade P."/>
        </authorList>
    </citation>
    <scope>NUCLEOTIDE SEQUENCE</scope>
    <source>
        <strain evidence="3">MEB 203</strain>
    </source>
</reference>
<keyword evidence="1" id="KW-1133">Transmembrane helix</keyword>
<feature type="domain" description="Tubby C-terminal" evidence="2">
    <location>
        <begin position="81"/>
        <end position="235"/>
    </location>
</feature>
<organism evidence="3 4">
    <name type="scientific">Alkalihalobacterium chitinilyticum</name>
    <dbReference type="NCBI Taxonomy" id="2980103"/>
    <lineage>
        <taxon>Bacteria</taxon>
        <taxon>Bacillati</taxon>
        <taxon>Bacillota</taxon>
        <taxon>Bacilli</taxon>
        <taxon>Bacillales</taxon>
        <taxon>Bacillaceae</taxon>
        <taxon>Alkalihalobacterium</taxon>
    </lineage>
</organism>
<evidence type="ECO:0000259" key="2">
    <source>
        <dbReference type="Pfam" id="PF23728"/>
    </source>
</evidence>
<keyword evidence="1" id="KW-0472">Membrane</keyword>
<dbReference type="EMBL" id="JAOTPO010000027">
    <property type="protein sequence ID" value="MDE5416137.1"/>
    <property type="molecule type" value="Genomic_DNA"/>
</dbReference>
<dbReference type="Pfam" id="PF23728">
    <property type="entry name" value="Tubby_C_like"/>
    <property type="match status" value="1"/>
</dbReference>